<dbReference type="Proteomes" id="UP001501004">
    <property type="component" value="Unassembled WGS sequence"/>
</dbReference>
<gene>
    <name evidence="2" type="ORF">GCM10022239_06390</name>
</gene>
<feature type="transmembrane region" description="Helical" evidence="1">
    <location>
        <begin position="15"/>
        <end position="36"/>
    </location>
</feature>
<evidence type="ECO:0000313" key="2">
    <source>
        <dbReference type="EMBL" id="GAA3732740.1"/>
    </source>
</evidence>
<sequence length="136" mass="14006">MRVRDVGGRVRRHPLGVSLGAGAVVLHAGAVAFFSARNPYAETIFPPCPLLHLTGWQCPGCGGTRSLYSLLHGDLLGSLAMNPLVVAGYLAVAVSLVGVVAGRRGKAGVATTLYWIAAAIAIGATVYSGVLRNLIV</sequence>
<feature type="transmembrane region" description="Helical" evidence="1">
    <location>
        <begin position="113"/>
        <end position="135"/>
    </location>
</feature>
<proteinExistence type="predicted"/>
<comment type="caution">
    <text evidence="2">The sequence shown here is derived from an EMBL/GenBank/DDBJ whole genome shotgun (WGS) entry which is preliminary data.</text>
</comment>
<keyword evidence="1" id="KW-1133">Transmembrane helix</keyword>
<dbReference type="RefSeq" id="WP_344753645.1">
    <property type="nucleotide sequence ID" value="NZ_BAABAE010000002.1"/>
</dbReference>
<protein>
    <submittedName>
        <fullName evidence="2">DUF2752 domain-containing protein</fullName>
    </submittedName>
</protein>
<feature type="transmembrane region" description="Helical" evidence="1">
    <location>
        <begin position="79"/>
        <end position="101"/>
    </location>
</feature>
<reference evidence="3" key="1">
    <citation type="journal article" date="2019" name="Int. J. Syst. Evol. Microbiol.">
        <title>The Global Catalogue of Microorganisms (GCM) 10K type strain sequencing project: providing services to taxonomists for standard genome sequencing and annotation.</title>
        <authorList>
            <consortium name="The Broad Institute Genomics Platform"/>
            <consortium name="The Broad Institute Genome Sequencing Center for Infectious Disease"/>
            <person name="Wu L."/>
            <person name="Ma J."/>
        </authorList>
    </citation>
    <scope>NUCLEOTIDE SEQUENCE [LARGE SCALE GENOMIC DNA]</scope>
    <source>
        <strain evidence="3">JCM 16949</strain>
    </source>
</reference>
<keyword evidence="1" id="KW-0472">Membrane</keyword>
<dbReference type="InterPro" id="IPR021215">
    <property type="entry name" value="DUF2752"/>
</dbReference>
<accession>A0ABP7F6U9</accession>
<dbReference type="EMBL" id="BAABAE010000002">
    <property type="protein sequence ID" value="GAA3732740.1"/>
    <property type="molecule type" value="Genomic_DNA"/>
</dbReference>
<evidence type="ECO:0000256" key="1">
    <source>
        <dbReference type="SAM" id="Phobius"/>
    </source>
</evidence>
<organism evidence="2 3">
    <name type="scientific">Leifsonella bigeumensis</name>
    <dbReference type="NCBI Taxonomy" id="433643"/>
    <lineage>
        <taxon>Bacteria</taxon>
        <taxon>Bacillati</taxon>
        <taxon>Actinomycetota</taxon>
        <taxon>Actinomycetes</taxon>
        <taxon>Micrococcales</taxon>
        <taxon>Microbacteriaceae</taxon>
        <taxon>Leifsonella</taxon>
    </lineage>
</organism>
<name>A0ABP7F6U9_9MICO</name>
<keyword evidence="1" id="KW-0812">Transmembrane</keyword>
<keyword evidence="3" id="KW-1185">Reference proteome</keyword>
<evidence type="ECO:0000313" key="3">
    <source>
        <dbReference type="Proteomes" id="UP001501004"/>
    </source>
</evidence>
<dbReference type="Pfam" id="PF10825">
    <property type="entry name" value="DUF2752"/>
    <property type="match status" value="1"/>
</dbReference>